<organism evidence="1">
    <name type="scientific">uncultured Caudovirales phage</name>
    <dbReference type="NCBI Taxonomy" id="2100421"/>
    <lineage>
        <taxon>Viruses</taxon>
        <taxon>Duplodnaviria</taxon>
        <taxon>Heunggongvirae</taxon>
        <taxon>Uroviricota</taxon>
        <taxon>Caudoviricetes</taxon>
        <taxon>Peduoviridae</taxon>
        <taxon>Maltschvirus</taxon>
        <taxon>Maltschvirus maltsch</taxon>
    </lineage>
</organism>
<name>A0A6J5R697_9CAUD</name>
<sequence length="280" mass="30933">MSTEQQSIPPLAIQVESITPDLAEKYLESNVGNRTLRMHRVRSYAEQMSRDQWLMIGDPIRFDWSGALLDGQHRLQAVVTSGKTVNFVVIRNLLSESFVAMDSGLNRTPGDGLGSGISASSHKAAGIRILFIIECGGDPRKTENKAAVTRQDIHDYYVANTAVMEEACHVGQSMYSAVGGNRSAWIAFAVMTGRVDMVYRNKFLDAIKTGAGLQSGDPRLALRNWLVAKTNQKNNISGDHMSLYIKAWNDWMKGKKRMTMRSTASDEAFPIMVTSAIGDK</sequence>
<reference evidence="1" key="1">
    <citation type="submission" date="2020-05" db="EMBL/GenBank/DDBJ databases">
        <authorList>
            <person name="Chiriac C."/>
            <person name="Salcher M."/>
            <person name="Ghai R."/>
            <person name="Kavagutti S V."/>
        </authorList>
    </citation>
    <scope>NUCLEOTIDE SEQUENCE</scope>
</reference>
<evidence type="ECO:0000313" key="1">
    <source>
        <dbReference type="EMBL" id="CAB4192990.1"/>
    </source>
</evidence>
<dbReference type="EMBL" id="LR797193">
    <property type="protein sequence ID" value="CAB4192990.1"/>
    <property type="molecule type" value="Genomic_DNA"/>
</dbReference>
<protein>
    <submittedName>
        <fullName evidence="1">Uncharacterized protein</fullName>
    </submittedName>
</protein>
<proteinExistence type="predicted"/>
<gene>
    <name evidence="1" type="ORF">UFOVP1246_22</name>
</gene>
<accession>A0A6J5R697</accession>